<dbReference type="EMBL" id="JBHLYW010000008">
    <property type="protein sequence ID" value="MFC0077262.1"/>
    <property type="molecule type" value="Genomic_DNA"/>
</dbReference>
<keyword evidence="1" id="KW-0812">Transmembrane</keyword>
<keyword evidence="1" id="KW-1133">Transmembrane helix</keyword>
<proteinExistence type="predicted"/>
<sequence>MPKKQKLFILLILICISFLTYYFTPKIFYIGGGSCYQGITAAIIHLFLIICTILNVTAILLLSISTKIPKIINAVATVIWSIGTLVHSMQETLKDFLIVASYFLPFLAMSLFIFFTIKKLRTSNFNNANEFAE</sequence>
<feature type="transmembrane region" description="Helical" evidence="1">
    <location>
        <begin position="71"/>
        <end position="90"/>
    </location>
</feature>
<keyword evidence="3" id="KW-1185">Reference proteome</keyword>
<feature type="transmembrane region" description="Helical" evidence="1">
    <location>
        <begin position="96"/>
        <end position="117"/>
    </location>
</feature>
<name>A0ABV6BT91_9FLAO</name>
<evidence type="ECO:0000313" key="3">
    <source>
        <dbReference type="Proteomes" id="UP001589734"/>
    </source>
</evidence>
<evidence type="ECO:0000313" key="2">
    <source>
        <dbReference type="EMBL" id="MFC0077262.1"/>
    </source>
</evidence>
<feature type="transmembrane region" description="Helical" evidence="1">
    <location>
        <begin position="7"/>
        <end position="24"/>
    </location>
</feature>
<reference evidence="2 3" key="1">
    <citation type="submission" date="2024-09" db="EMBL/GenBank/DDBJ databases">
        <authorList>
            <person name="Sun Q."/>
            <person name="Mori K."/>
        </authorList>
    </citation>
    <scope>NUCLEOTIDE SEQUENCE [LARGE SCALE GENOMIC DNA]</scope>
    <source>
        <strain evidence="2 3">CGMCC 1.12926</strain>
    </source>
</reference>
<protein>
    <submittedName>
        <fullName evidence="2">Uncharacterized protein</fullName>
    </submittedName>
</protein>
<organism evidence="2 3">
    <name type="scientific">Flavobacterium procerum</name>
    <dbReference type="NCBI Taxonomy" id="1455569"/>
    <lineage>
        <taxon>Bacteria</taxon>
        <taxon>Pseudomonadati</taxon>
        <taxon>Bacteroidota</taxon>
        <taxon>Flavobacteriia</taxon>
        <taxon>Flavobacteriales</taxon>
        <taxon>Flavobacteriaceae</taxon>
        <taxon>Flavobacterium</taxon>
    </lineage>
</organism>
<keyword evidence="1" id="KW-0472">Membrane</keyword>
<evidence type="ECO:0000256" key="1">
    <source>
        <dbReference type="SAM" id="Phobius"/>
    </source>
</evidence>
<dbReference type="Proteomes" id="UP001589734">
    <property type="component" value="Unassembled WGS sequence"/>
</dbReference>
<accession>A0ABV6BT91</accession>
<dbReference type="RefSeq" id="WP_379685314.1">
    <property type="nucleotide sequence ID" value="NZ_JBHLYW010000008.1"/>
</dbReference>
<comment type="caution">
    <text evidence="2">The sequence shown here is derived from an EMBL/GenBank/DDBJ whole genome shotgun (WGS) entry which is preliminary data.</text>
</comment>
<gene>
    <name evidence="2" type="ORF">ACFFLS_09420</name>
</gene>
<feature type="transmembrane region" description="Helical" evidence="1">
    <location>
        <begin position="36"/>
        <end position="64"/>
    </location>
</feature>